<proteinExistence type="predicted"/>
<keyword evidence="3" id="KW-1185">Reference proteome</keyword>
<protein>
    <submittedName>
        <fullName evidence="2">Uncharacterized protein</fullName>
    </submittedName>
</protein>
<organism evidence="2 3">
    <name type="scientific">Streptomyces lomondensis</name>
    <dbReference type="NCBI Taxonomy" id="68229"/>
    <lineage>
        <taxon>Bacteria</taxon>
        <taxon>Bacillati</taxon>
        <taxon>Actinomycetota</taxon>
        <taxon>Actinomycetes</taxon>
        <taxon>Kitasatosporales</taxon>
        <taxon>Streptomycetaceae</taxon>
        <taxon>Streptomyces</taxon>
    </lineage>
</organism>
<reference evidence="3" key="1">
    <citation type="journal article" date="2019" name="Int. J. Syst. Evol. Microbiol.">
        <title>The Global Catalogue of Microorganisms (GCM) 10K type strain sequencing project: providing services to taxonomists for standard genome sequencing and annotation.</title>
        <authorList>
            <consortium name="The Broad Institute Genomics Platform"/>
            <consortium name="The Broad Institute Genome Sequencing Center for Infectious Disease"/>
            <person name="Wu L."/>
            <person name="Ma J."/>
        </authorList>
    </citation>
    <scope>NUCLEOTIDE SEQUENCE [LARGE SCALE GENOMIC DNA]</scope>
    <source>
        <strain evidence="3">JCM 4866</strain>
    </source>
</reference>
<gene>
    <name evidence="2" type="ORF">GCM10010383_62630</name>
</gene>
<accession>A0ABQ2XLL2</accession>
<feature type="compositionally biased region" description="Low complexity" evidence="1">
    <location>
        <begin position="8"/>
        <end position="17"/>
    </location>
</feature>
<evidence type="ECO:0000313" key="2">
    <source>
        <dbReference type="EMBL" id="GGX23810.1"/>
    </source>
</evidence>
<evidence type="ECO:0000256" key="1">
    <source>
        <dbReference type="SAM" id="MobiDB-lite"/>
    </source>
</evidence>
<name>A0ABQ2XLL2_9ACTN</name>
<comment type="caution">
    <text evidence="2">The sequence shown here is derived from an EMBL/GenBank/DDBJ whole genome shotgun (WGS) entry which is preliminary data.</text>
</comment>
<dbReference type="RefSeq" id="WP_229906658.1">
    <property type="nucleotide sequence ID" value="NZ_BMWC01000011.1"/>
</dbReference>
<evidence type="ECO:0000313" key="3">
    <source>
        <dbReference type="Proteomes" id="UP000617743"/>
    </source>
</evidence>
<dbReference type="EMBL" id="BMWC01000011">
    <property type="protein sequence ID" value="GGX23810.1"/>
    <property type="molecule type" value="Genomic_DNA"/>
</dbReference>
<dbReference type="Proteomes" id="UP000617743">
    <property type="component" value="Unassembled WGS sequence"/>
</dbReference>
<sequence>MTATSYAVEEPVGTPPEEVTPDQIVTQETSSTAVEGPVMSAQEMAAERELNALPEVTGEGDVGTQRCDNPYKKWYALSGRKKNYHIPSWWNGTSYKDGPGGTMTVEVTKSGKISLELSGTISAEAGVLLAKAKTEFGAKVVGELGIGTGHKYTQRIKSGYYGHMRYGSWGEKYNWVKYETSANRCGKKKLGSGSVKMPTKEEGWRYWETRT</sequence>
<feature type="region of interest" description="Disordered" evidence="1">
    <location>
        <begin position="1"/>
        <end position="22"/>
    </location>
</feature>